<keyword evidence="2 4" id="KW-0012">Acyltransferase</keyword>
<gene>
    <name evidence="4" type="ORF">AB3X52_08365</name>
</gene>
<evidence type="ECO:0000256" key="1">
    <source>
        <dbReference type="ARBA" id="ARBA00022679"/>
    </source>
</evidence>
<feature type="domain" description="N-acetyltransferase" evidence="3">
    <location>
        <begin position="10"/>
        <end position="157"/>
    </location>
</feature>
<dbReference type="EMBL" id="JBFPJR010000011">
    <property type="protein sequence ID" value="MEX0427629.1"/>
    <property type="molecule type" value="Genomic_DNA"/>
</dbReference>
<comment type="caution">
    <text evidence="4">The sequence shown here is derived from an EMBL/GenBank/DDBJ whole genome shotgun (WGS) entry which is preliminary data.</text>
</comment>
<organism evidence="4 5">
    <name type="scientific">Nocardioides eburneus</name>
    <dbReference type="NCBI Taxonomy" id="3231482"/>
    <lineage>
        <taxon>Bacteria</taxon>
        <taxon>Bacillati</taxon>
        <taxon>Actinomycetota</taxon>
        <taxon>Actinomycetes</taxon>
        <taxon>Propionibacteriales</taxon>
        <taxon>Nocardioidaceae</taxon>
        <taxon>Nocardioides</taxon>
    </lineage>
</organism>
<accession>A0ABV3SXF9</accession>
<reference evidence="4 5" key="1">
    <citation type="submission" date="2024-07" db="EMBL/GenBank/DDBJ databases">
        <authorList>
            <person name="Lee S."/>
            <person name="Kang M."/>
        </authorList>
    </citation>
    <scope>NUCLEOTIDE SEQUENCE [LARGE SCALE GENOMIC DNA]</scope>
    <source>
        <strain evidence="4 5">DS6</strain>
    </source>
</reference>
<dbReference type="Gene3D" id="3.40.630.30">
    <property type="match status" value="1"/>
</dbReference>
<dbReference type="InterPro" id="IPR016181">
    <property type="entry name" value="Acyl_CoA_acyltransferase"/>
</dbReference>
<dbReference type="Pfam" id="PF13673">
    <property type="entry name" value="Acetyltransf_10"/>
    <property type="match status" value="1"/>
</dbReference>
<sequence length="169" mass="18204">MRRLERVGAADIRPARPQEASELSALALRSKGHWGYSAEFLEACRAELTVSPQECESGYVVVAMTGGRIGGFYMLAGSPPEGQLSALFVDHDLIGAGLGHELLTNALEMAVEHGFRSLVLDADPGAESFYAKYGAETTGRSESGSIPGRFLPQMRFRLGRRTDITAARS</sequence>
<keyword evidence="5" id="KW-1185">Reference proteome</keyword>
<dbReference type="SUPFAM" id="SSF55729">
    <property type="entry name" value="Acyl-CoA N-acyltransferases (Nat)"/>
    <property type="match status" value="1"/>
</dbReference>
<evidence type="ECO:0000313" key="5">
    <source>
        <dbReference type="Proteomes" id="UP001556631"/>
    </source>
</evidence>
<dbReference type="CDD" id="cd04301">
    <property type="entry name" value="NAT_SF"/>
    <property type="match status" value="1"/>
</dbReference>
<keyword evidence="1 4" id="KW-0808">Transferase</keyword>
<evidence type="ECO:0000259" key="3">
    <source>
        <dbReference type="PROSITE" id="PS51186"/>
    </source>
</evidence>
<evidence type="ECO:0000313" key="4">
    <source>
        <dbReference type="EMBL" id="MEX0427629.1"/>
    </source>
</evidence>
<dbReference type="Proteomes" id="UP001556631">
    <property type="component" value="Unassembled WGS sequence"/>
</dbReference>
<protein>
    <submittedName>
        <fullName evidence="4">GNAT family N-acetyltransferase</fullName>
        <ecNumber evidence="4">2.3.-.-</ecNumber>
    </submittedName>
</protein>
<proteinExistence type="predicted"/>
<evidence type="ECO:0000256" key="2">
    <source>
        <dbReference type="ARBA" id="ARBA00023315"/>
    </source>
</evidence>
<dbReference type="RefSeq" id="WP_367993197.1">
    <property type="nucleotide sequence ID" value="NZ_JBFPJR010000011.1"/>
</dbReference>
<dbReference type="PROSITE" id="PS51186">
    <property type="entry name" value="GNAT"/>
    <property type="match status" value="1"/>
</dbReference>
<dbReference type="InterPro" id="IPR050832">
    <property type="entry name" value="Bact_Acetyltransf"/>
</dbReference>
<dbReference type="EC" id="2.3.-.-" evidence="4"/>
<name>A0ABV3SXF9_9ACTN</name>
<dbReference type="GO" id="GO:0016746">
    <property type="term" value="F:acyltransferase activity"/>
    <property type="evidence" value="ECO:0007669"/>
    <property type="project" value="UniProtKB-KW"/>
</dbReference>
<dbReference type="InterPro" id="IPR000182">
    <property type="entry name" value="GNAT_dom"/>
</dbReference>
<dbReference type="PANTHER" id="PTHR43877:SF1">
    <property type="entry name" value="ACETYLTRANSFERASE"/>
    <property type="match status" value="1"/>
</dbReference>
<dbReference type="PANTHER" id="PTHR43877">
    <property type="entry name" value="AMINOALKYLPHOSPHONATE N-ACETYLTRANSFERASE-RELATED-RELATED"/>
    <property type="match status" value="1"/>
</dbReference>